<dbReference type="GO" id="GO:0003700">
    <property type="term" value="F:DNA-binding transcription factor activity"/>
    <property type="evidence" value="ECO:0007669"/>
    <property type="project" value="InterPro"/>
</dbReference>
<keyword evidence="3" id="KW-0238">DNA-binding</keyword>
<evidence type="ECO:0000313" key="7">
    <source>
        <dbReference type="Proteomes" id="UP000270219"/>
    </source>
</evidence>
<dbReference type="SUPFAM" id="SSF53850">
    <property type="entry name" value="Periplasmic binding protein-like II"/>
    <property type="match status" value="1"/>
</dbReference>
<keyword evidence="2" id="KW-0805">Transcription regulation</keyword>
<dbReference type="SUPFAM" id="SSF46785">
    <property type="entry name" value="Winged helix' DNA-binding domain"/>
    <property type="match status" value="1"/>
</dbReference>
<dbReference type="InterPro" id="IPR000847">
    <property type="entry name" value="LysR_HTH_N"/>
</dbReference>
<evidence type="ECO:0000256" key="4">
    <source>
        <dbReference type="ARBA" id="ARBA00023163"/>
    </source>
</evidence>
<protein>
    <submittedName>
        <fullName evidence="6">LysR family transcriptional regulator</fullName>
    </submittedName>
</protein>
<dbReference type="GO" id="GO:0032993">
    <property type="term" value="C:protein-DNA complex"/>
    <property type="evidence" value="ECO:0007669"/>
    <property type="project" value="TreeGrafter"/>
</dbReference>
<evidence type="ECO:0000259" key="5">
    <source>
        <dbReference type="PROSITE" id="PS50931"/>
    </source>
</evidence>
<sequence length="288" mass="33328">MELLQLKYFQTVAYMEHISKAAKKLNIAQPSLSLMIKRLEDEMGTRLFDRKGRNIQLNESGRILLRHVDTIFAEIENAKREIQNREDIAHEKIIISISNPRFLSGMLMEYFNLHPDASIQQSLGTRESISIQLKKGEIDLGIAGPPIKDEAIESCILMEEDIVLVIPEHHHLASRKVIDLKEVSTEFFISLAGYDEYKNTVNQLYETAGFNPKFLFEVDYDLLIEMFQLHKCVGLIPITLCEKYGLSYVKISDPKAKFTVGLSWAKEKFLSQNVEEFKEFVRTYYRNK</sequence>
<reference evidence="6 7" key="1">
    <citation type="submission" date="2018-10" db="EMBL/GenBank/DDBJ databases">
        <title>Oceanobacillus sp. YLB-02 draft genome.</title>
        <authorList>
            <person name="Yu L."/>
        </authorList>
    </citation>
    <scope>NUCLEOTIDE SEQUENCE [LARGE SCALE GENOMIC DNA]</scope>
    <source>
        <strain evidence="6 7">YLB-02</strain>
    </source>
</reference>
<dbReference type="GO" id="GO:0003677">
    <property type="term" value="F:DNA binding"/>
    <property type="evidence" value="ECO:0007669"/>
    <property type="project" value="UniProtKB-KW"/>
</dbReference>
<evidence type="ECO:0000313" key="6">
    <source>
        <dbReference type="EMBL" id="RLL43785.1"/>
    </source>
</evidence>
<dbReference type="Pfam" id="PF03466">
    <property type="entry name" value="LysR_substrate"/>
    <property type="match status" value="1"/>
</dbReference>
<evidence type="ECO:0000256" key="2">
    <source>
        <dbReference type="ARBA" id="ARBA00023015"/>
    </source>
</evidence>
<keyword evidence="7" id="KW-1185">Reference proteome</keyword>
<name>A0A498D4H8_9BACI</name>
<dbReference type="Gene3D" id="1.10.10.10">
    <property type="entry name" value="Winged helix-like DNA-binding domain superfamily/Winged helix DNA-binding domain"/>
    <property type="match status" value="1"/>
</dbReference>
<comment type="similarity">
    <text evidence="1">Belongs to the LysR transcriptional regulatory family.</text>
</comment>
<dbReference type="Gene3D" id="3.40.190.290">
    <property type="match status" value="1"/>
</dbReference>
<dbReference type="PRINTS" id="PR00039">
    <property type="entry name" value="HTHLYSR"/>
</dbReference>
<keyword evidence="4" id="KW-0804">Transcription</keyword>
<dbReference type="EMBL" id="RCHR01000004">
    <property type="protein sequence ID" value="RLL43785.1"/>
    <property type="molecule type" value="Genomic_DNA"/>
</dbReference>
<dbReference type="InterPro" id="IPR005119">
    <property type="entry name" value="LysR_subst-bd"/>
</dbReference>
<organism evidence="6 7">
    <name type="scientific">Oceanobacillus piezotolerans</name>
    <dbReference type="NCBI Taxonomy" id="2448030"/>
    <lineage>
        <taxon>Bacteria</taxon>
        <taxon>Bacillati</taxon>
        <taxon>Bacillota</taxon>
        <taxon>Bacilli</taxon>
        <taxon>Bacillales</taxon>
        <taxon>Bacillaceae</taxon>
        <taxon>Oceanobacillus</taxon>
    </lineage>
</organism>
<comment type="caution">
    <text evidence="6">The sequence shown here is derived from an EMBL/GenBank/DDBJ whole genome shotgun (WGS) entry which is preliminary data.</text>
</comment>
<proteinExistence type="inferred from homology"/>
<dbReference type="PANTHER" id="PTHR30346">
    <property type="entry name" value="TRANSCRIPTIONAL DUAL REGULATOR HCAR-RELATED"/>
    <property type="match status" value="1"/>
</dbReference>
<dbReference type="AlphaFoldDB" id="A0A498D4H8"/>
<accession>A0A498D4H8</accession>
<dbReference type="PROSITE" id="PS50931">
    <property type="entry name" value="HTH_LYSR"/>
    <property type="match status" value="1"/>
</dbReference>
<dbReference type="FunFam" id="1.10.10.10:FF:000001">
    <property type="entry name" value="LysR family transcriptional regulator"/>
    <property type="match status" value="1"/>
</dbReference>
<evidence type="ECO:0000256" key="3">
    <source>
        <dbReference type="ARBA" id="ARBA00023125"/>
    </source>
</evidence>
<dbReference type="PANTHER" id="PTHR30346:SF28">
    <property type="entry name" value="HTH-TYPE TRANSCRIPTIONAL REGULATOR CYNR"/>
    <property type="match status" value="1"/>
</dbReference>
<gene>
    <name evidence="6" type="ORF">D8M04_12790</name>
</gene>
<evidence type="ECO:0000256" key="1">
    <source>
        <dbReference type="ARBA" id="ARBA00009437"/>
    </source>
</evidence>
<dbReference type="Proteomes" id="UP000270219">
    <property type="component" value="Unassembled WGS sequence"/>
</dbReference>
<dbReference type="Pfam" id="PF00126">
    <property type="entry name" value="HTH_1"/>
    <property type="match status" value="1"/>
</dbReference>
<dbReference type="OrthoDB" id="9803735at2"/>
<feature type="domain" description="HTH lysR-type" evidence="5">
    <location>
        <begin position="1"/>
        <end position="58"/>
    </location>
</feature>
<dbReference type="InterPro" id="IPR036388">
    <property type="entry name" value="WH-like_DNA-bd_sf"/>
</dbReference>
<dbReference type="InterPro" id="IPR036390">
    <property type="entry name" value="WH_DNA-bd_sf"/>
</dbReference>